<dbReference type="InterPro" id="IPR000073">
    <property type="entry name" value="AB_hydrolase_1"/>
</dbReference>
<dbReference type="OMA" id="KFYVTGF"/>
<dbReference type="OrthoDB" id="294702at2759"/>
<reference evidence="4 5" key="2">
    <citation type="journal article" date="2009" name="PLoS ONE">
        <title>An integrated genetic and cytogenetic map of the cucumber genome.</title>
        <authorList>
            <person name="Ren Y."/>
            <person name="Zhang Z."/>
            <person name="Liu J."/>
            <person name="Staub J.E."/>
            <person name="Han Y."/>
            <person name="Cheng Z."/>
            <person name="Li X."/>
            <person name="Lu J."/>
            <person name="Miao H."/>
            <person name="Kang H."/>
            <person name="Xie B."/>
            <person name="Gu X."/>
            <person name="Wang X."/>
            <person name="Du Y."/>
            <person name="Jin W."/>
            <person name="Huang S."/>
        </authorList>
    </citation>
    <scope>NUCLEOTIDE SEQUENCE [LARGE SCALE GENOMIC DNA]</scope>
    <source>
        <strain evidence="5">cv. 9930</strain>
    </source>
</reference>
<evidence type="ECO:0000313" key="4">
    <source>
        <dbReference type="EMBL" id="KGN59124.1"/>
    </source>
</evidence>
<accession>A0A0A0LE07</accession>
<evidence type="ECO:0000256" key="1">
    <source>
        <dbReference type="SAM" id="MobiDB-lite"/>
    </source>
</evidence>
<dbReference type="InterPro" id="IPR029058">
    <property type="entry name" value="AB_hydrolase_fold"/>
</dbReference>
<dbReference type="Gene3D" id="3.40.50.1820">
    <property type="entry name" value="alpha/beta hydrolase"/>
    <property type="match status" value="1"/>
</dbReference>
<protein>
    <recommendedName>
        <fullName evidence="3">AB hydrolase-1 domain-containing protein</fullName>
    </recommendedName>
</protein>
<dbReference type="EMBL" id="CM002924">
    <property type="protein sequence ID" value="KGN59124.1"/>
    <property type="molecule type" value="Genomic_DNA"/>
</dbReference>
<keyword evidence="5" id="KW-1185">Reference proteome</keyword>
<feature type="region of interest" description="Disordered" evidence="1">
    <location>
        <begin position="1"/>
        <end position="22"/>
    </location>
</feature>
<dbReference type="SUPFAM" id="SSF53474">
    <property type="entry name" value="alpha/beta-Hydrolases"/>
    <property type="match status" value="1"/>
</dbReference>
<gene>
    <name evidence="4" type="ORF">Csa_3G776600</name>
</gene>
<reference evidence="4 5" key="3">
    <citation type="journal article" date="2010" name="BMC Genomics">
        <title>Transcriptome sequencing and comparative analysis of cucumber flowers with different sex types.</title>
        <authorList>
            <person name="Guo S."/>
            <person name="Zheng Y."/>
            <person name="Joung J.G."/>
            <person name="Liu S."/>
            <person name="Zhang Z."/>
            <person name="Crasta O.R."/>
            <person name="Sobral B.W."/>
            <person name="Xu Y."/>
            <person name="Huang S."/>
            <person name="Fei Z."/>
        </authorList>
    </citation>
    <scope>NUCLEOTIDE SEQUENCE [LARGE SCALE GENOMIC DNA]</scope>
    <source>
        <strain evidence="5">cv. 9930</strain>
    </source>
</reference>
<dbReference type="KEGG" id="csv:101206403"/>
<name>A0A0A0LE07_CUCSA</name>
<dbReference type="Pfam" id="PF12697">
    <property type="entry name" value="Abhydrolase_6"/>
    <property type="match status" value="1"/>
</dbReference>
<reference evidence="4 5" key="4">
    <citation type="journal article" date="2011" name="BMC Genomics">
        <title>RNA-Seq improves annotation of protein-coding genes in the cucumber genome.</title>
        <authorList>
            <person name="Li Z."/>
            <person name="Zhang Z."/>
            <person name="Yan P."/>
            <person name="Huang S."/>
            <person name="Fei Z."/>
            <person name="Lin K."/>
        </authorList>
    </citation>
    <scope>NUCLEOTIDE SEQUENCE [LARGE SCALE GENOMIC DNA]</scope>
    <source>
        <strain evidence="5">cv. 9930</strain>
    </source>
</reference>
<feature type="domain" description="AB hydrolase-1" evidence="3">
    <location>
        <begin position="101"/>
        <end position="361"/>
    </location>
</feature>
<feature type="transmembrane region" description="Helical" evidence="2">
    <location>
        <begin position="32"/>
        <end position="53"/>
    </location>
</feature>
<dbReference type="PANTHER" id="PTHR45763">
    <property type="entry name" value="HYDROLASE, ALPHA/BETA FOLD FAMILY PROTEIN, EXPRESSED-RELATED"/>
    <property type="match status" value="1"/>
</dbReference>
<keyword evidence="2" id="KW-1133">Transmembrane helix</keyword>
<dbReference type="Proteomes" id="UP000029981">
    <property type="component" value="Chromosome 3"/>
</dbReference>
<dbReference type="AlphaFoldDB" id="A0A0A0LE07"/>
<reference evidence="4 5" key="1">
    <citation type="journal article" date="2009" name="Nat. Genet.">
        <title>The genome of the cucumber, Cucumis sativus L.</title>
        <authorList>
            <person name="Huang S."/>
            <person name="Li R."/>
            <person name="Zhang Z."/>
            <person name="Li L."/>
            <person name="Gu X."/>
            <person name="Fan W."/>
            <person name="Lucas W.J."/>
            <person name="Wang X."/>
            <person name="Xie B."/>
            <person name="Ni P."/>
            <person name="Ren Y."/>
            <person name="Zhu H."/>
            <person name="Li J."/>
            <person name="Lin K."/>
            <person name="Jin W."/>
            <person name="Fei Z."/>
            <person name="Li G."/>
            <person name="Staub J."/>
            <person name="Kilian A."/>
            <person name="van der Vossen E.A."/>
            <person name="Wu Y."/>
            <person name="Guo J."/>
            <person name="He J."/>
            <person name="Jia Z."/>
            <person name="Ren Y."/>
            <person name="Tian G."/>
            <person name="Lu Y."/>
            <person name="Ruan J."/>
            <person name="Qian W."/>
            <person name="Wang M."/>
            <person name="Huang Q."/>
            <person name="Li B."/>
            <person name="Xuan Z."/>
            <person name="Cao J."/>
            <person name="Asan"/>
            <person name="Wu Z."/>
            <person name="Zhang J."/>
            <person name="Cai Q."/>
            <person name="Bai Y."/>
            <person name="Zhao B."/>
            <person name="Han Y."/>
            <person name="Li Y."/>
            <person name="Li X."/>
            <person name="Wang S."/>
            <person name="Shi Q."/>
            <person name="Liu S."/>
            <person name="Cho W.K."/>
            <person name="Kim J.Y."/>
            <person name="Xu Y."/>
            <person name="Heller-Uszynska K."/>
            <person name="Miao H."/>
            <person name="Cheng Z."/>
            <person name="Zhang S."/>
            <person name="Wu J."/>
            <person name="Yang Y."/>
            <person name="Kang H."/>
            <person name="Li M."/>
            <person name="Liang H."/>
            <person name="Ren X."/>
            <person name="Shi Z."/>
            <person name="Wen M."/>
            <person name="Jian M."/>
            <person name="Yang H."/>
            <person name="Zhang G."/>
            <person name="Yang Z."/>
            <person name="Chen R."/>
            <person name="Liu S."/>
            <person name="Li J."/>
            <person name="Ma L."/>
            <person name="Liu H."/>
            <person name="Zhou Y."/>
            <person name="Zhao J."/>
            <person name="Fang X."/>
            <person name="Li G."/>
            <person name="Fang L."/>
            <person name="Li Y."/>
            <person name="Liu D."/>
            <person name="Zheng H."/>
            <person name="Zhang Y."/>
            <person name="Qin N."/>
            <person name="Li Z."/>
            <person name="Yang G."/>
            <person name="Yang S."/>
            <person name="Bolund L."/>
            <person name="Kristiansen K."/>
            <person name="Zheng H."/>
            <person name="Li S."/>
            <person name="Zhang X."/>
            <person name="Yang H."/>
            <person name="Wang J."/>
            <person name="Sun R."/>
            <person name="Zhang B."/>
            <person name="Jiang S."/>
            <person name="Wang J."/>
            <person name="Du Y."/>
            <person name="Li S."/>
        </authorList>
    </citation>
    <scope>NUCLEOTIDE SEQUENCE [LARGE SCALE GENOMIC DNA]</scope>
    <source>
        <strain evidence="5">cv. 9930</strain>
    </source>
</reference>
<keyword evidence="2" id="KW-0812">Transmembrane</keyword>
<evidence type="ECO:0000259" key="3">
    <source>
        <dbReference type="Pfam" id="PF12697"/>
    </source>
</evidence>
<organism evidence="4 5">
    <name type="scientific">Cucumis sativus</name>
    <name type="common">Cucumber</name>
    <dbReference type="NCBI Taxonomy" id="3659"/>
    <lineage>
        <taxon>Eukaryota</taxon>
        <taxon>Viridiplantae</taxon>
        <taxon>Streptophyta</taxon>
        <taxon>Embryophyta</taxon>
        <taxon>Tracheophyta</taxon>
        <taxon>Spermatophyta</taxon>
        <taxon>Magnoliopsida</taxon>
        <taxon>eudicotyledons</taxon>
        <taxon>Gunneridae</taxon>
        <taxon>Pentapetalae</taxon>
        <taxon>rosids</taxon>
        <taxon>fabids</taxon>
        <taxon>Cucurbitales</taxon>
        <taxon>Cucurbitaceae</taxon>
        <taxon>Benincaseae</taxon>
        <taxon>Cucumis</taxon>
    </lineage>
</organism>
<evidence type="ECO:0000313" key="5">
    <source>
        <dbReference type="Proteomes" id="UP000029981"/>
    </source>
</evidence>
<proteinExistence type="predicted"/>
<sequence>MTGGGNRKVSAASVSGGAHTRMKSKQSNSLRLSLGVFRKLLWLLLLGFSAWFYQLIQPPPPKICGSPGGPSITAPRIKLRDGRHLAYKEHGVPKDKAKYKIVSVHGFDSCRHDTAAARALSPEFFEGLGIYILSFDRPGYGESDPNPKRTVKSAAMDIEELADQLALGSKFYVIGGSMGGLIVWSCLKYIPNRLAGAVLIAPVINYWWSGLPENLSNEAFKWKPLQDQWALSVAHYTPWLTYWWNTRKWFPASSIIAHNPDVLSPADKNLIPKLSFRHEYAAQIRQQGEYESLHQDLNVGFSSWEFSPLDLKNPFPHNNGSIHIWQGDDDRVVSPKLQRYIAEKLPWIRYHEVSGAGHLFSYADKVYDSVITALLLEEK</sequence>
<dbReference type="Gramene" id="KGN59124">
    <property type="protein sequence ID" value="KGN59124"/>
    <property type="gene ID" value="Csa_3G776600"/>
</dbReference>
<dbReference type="PANTHER" id="PTHR45763:SF51">
    <property type="entry name" value="ALPHA_BETA-HYDROLASES SUPERFAMILY PROTEIN"/>
    <property type="match status" value="1"/>
</dbReference>
<dbReference type="eggNOG" id="ENOG502QS8H">
    <property type="taxonomic scope" value="Eukaryota"/>
</dbReference>
<dbReference type="FunFam" id="3.40.50.1820:FF:000270">
    <property type="entry name" value="Alpha/beta-Hydrolases superfamily protein"/>
    <property type="match status" value="1"/>
</dbReference>
<evidence type="ECO:0000256" key="2">
    <source>
        <dbReference type="SAM" id="Phobius"/>
    </source>
</evidence>
<keyword evidence="2" id="KW-0472">Membrane</keyword>